<dbReference type="AlphaFoldDB" id="A0A0C2MUL1"/>
<comment type="caution">
    <text evidence="2">The sequence shown here is derived from an EMBL/GenBank/DDBJ whole genome shotgun (WGS) entry which is preliminary data.</text>
</comment>
<evidence type="ECO:0000313" key="2">
    <source>
        <dbReference type="EMBL" id="KII65367.1"/>
    </source>
</evidence>
<dbReference type="Proteomes" id="UP000031668">
    <property type="component" value="Unassembled WGS sequence"/>
</dbReference>
<evidence type="ECO:0000256" key="1">
    <source>
        <dbReference type="SAM" id="MobiDB-lite"/>
    </source>
</evidence>
<feature type="region of interest" description="Disordered" evidence="1">
    <location>
        <begin position="142"/>
        <end position="180"/>
    </location>
</feature>
<accession>A0A0C2MUL1</accession>
<reference evidence="2 3" key="1">
    <citation type="journal article" date="2014" name="Genome Biol. Evol.">
        <title>The genome of the myxosporean Thelohanellus kitauei shows adaptations to nutrient acquisition within its fish host.</title>
        <authorList>
            <person name="Yang Y."/>
            <person name="Xiong J."/>
            <person name="Zhou Z."/>
            <person name="Huo F."/>
            <person name="Miao W."/>
            <person name="Ran C."/>
            <person name="Liu Y."/>
            <person name="Zhang J."/>
            <person name="Feng J."/>
            <person name="Wang M."/>
            <person name="Wang M."/>
            <person name="Wang L."/>
            <person name="Yao B."/>
        </authorList>
    </citation>
    <scope>NUCLEOTIDE SEQUENCE [LARGE SCALE GENOMIC DNA]</scope>
    <source>
        <strain evidence="2">Wuqing</strain>
    </source>
</reference>
<keyword evidence="3" id="KW-1185">Reference proteome</keyword>
<gene>
    <name evidence="2" type="ORF">RF11_01882</name>
</gene>
<protein>
    <submittedName>
        <fullName evidence="2">Uncharacterized protein</fullName>
    </submittedName>
</protein>
<dbReference type="EMBL" id="JWZT01003892">
    <property type="protein sequence ID" value="KII65367.1"/>
    <property type="molecule type" value="Genomic_DNA"/>
</dbReference>
<organism evidence="2 3">
    <name type="scientific">Thelohanellus kitauei</name>
    <name type="common">Myxosporean</name>
    <dbReference type="NCBI Taxonomy" id="669202"/>
    <lineage>
        <taxon>Eukaryota</taxon>
        <taxon>Metazoa</taxon>
        <taxon>Cnidaria</taxon>
        <taxon>Myxozoa</taxon>
        <taxon>Myxosporea</taxon>
        <taxon>Bivalvulida</taxon>
        <taxon>Platysporina</taxon>
        <taxon>Myxobolidae</taxon>
        <taxon>Thelohanellus</taxon>
    </lineage>
</organism>
<proteinExistence type="predicted"/>
<evidence type="ECO:0000313" key="3">
    <source>
        <dbReference type="Proteomes" id="UP000031668"/>
    </source>
</evidence>
<sequence>MWFRTWKRQLQMAPMNPDSCLKASLASRIILLPPAWFIRLLRLEGAKRRVLGARIGVNRSFTSLYNGTLVNDIKAEDAMAIFGPRGPFSVAAMPSLFDDRSWQAMLATSAQERLIGTGNIIQKAYSAPRRARFSAAISTGDVDHGKLSARDSCQPPTPAFGSAKNADASSERYRSRGRNGTVDEGCGPYYKNESQILTNCHDQRLHYGIPEKIRSNKGPGWQYAGRQISNKPKLSLNKSNSEGKGDMIRIPLKQTSVFGDLLNRRAPIEGPLRE</sequence>
<name>A0A0C2MUL1_THEKT</name>